<dbReference type="OrthoDB" id="249703at2759"/>
<dbReference type="InterPro" id="IPR036249">
    <property type="entry name" value="Thioredoxin-like_sf"/>
</dbReference>
<organism evidence="3 4">
    <name type="scientific">Saccharata proteae CBS 121410</name>
    <dbReference type="NCBI Taxonomy" id="1314787"/>
    <lineage>
        <taxon>Eukaryota</taxon>
        <taxon>Fungi</taxon>
        <taxon>Dikarya</taxon>
        <taxon>Ascomycota</taxon>
        <taxon>Pezizomycotina</taxon>
        <taxon>Dothideomycetes</taxon>
        <taxon>Dothideomycetes incertae sedis</taxon>
        <taxon>Botryosphaeriales</taxon>
        <taxon>Saccharataceae</taxon>
        <taxon>Saccharata</taxon>
    </lineage>
</organism>
<keyword evidence="4" id="KW-1185">Reference proteome</keyword>
<dbReference type="PANTHER" id="PTHR43968">
    <property type="match status" value="1"/>
</dbReference>
<name>A0A9P4I2H4_9PEZI</name>
<dbReference type="InterPro" id="IPR040079">
    <property type="entry name" value="Glutathione_S-Trfase"/>
</dbReference>
<dbReference type="InterPro" id="IPR050983">
    <property type="entry name" value="GST_Omega/HSP26"/>
</dbReference>
<evidence type="ECO:0000313" key="3">
    <source>
        <dbReference type="EMBL" id="KAF2092283.1"/>
    </source>
</evidence>
<proteinExistence type="predicted"/>
<dbReference type="GO" id="GO:0005737">
    <property type="term" value="C:cytoplasm"/>
    <property type="evidence" value="ECO:0007669"/>
    <property type="project" value="TreeGrafter"/>
</dbReference>
<dbReference type="AlphaFoldDB" id="A0A9P4I2H4"/>
<dbReference type="InterPro" id="IPR004045">
    <property type="entry name" value="Glutathione_S-Trfase_N"/>
</dbReference>
<dbReference type="InterPro" id="IPR010987">
    <property type="entry name" value="Glutathione-S-Trfase_C-like"/>
</dbReference>
<evidence type="ECO:0000259" key="1">
    <source>
        <dbReference type="PROSITE" id="PS50404"/>
    </source>
</evidence>
<dbReference type="SUPFAM" id="SSF47616">
    <property type="entry name" value="GST C-terminal domain-like"/>
    <property type="match status" value="1"/>
</dbReference>
<dbReference type="Pfam" id="PF13409">
    <property type="entry name" value="GST_N_2"/>
    <property type="match status" value="1"/>
</dbReference>
<dbReference type="Proteomes" id="UP000799776">
    <property type="component" value="Unassembled WGS sequence"/>
</dbReference>
<accession>A0A9P4I2H4</accession>
<dbReference type="SFLD" id="SFLDS00019">
    <property type="entry name" value="Glutathione_Transferase_(cytos"/>
    <property type="match status" value="1"/>
</dbReference>
<feature type="domain" description="GST N-terminal" evidence="1">
    <location>
        <begin position="1"/>
        <end position="99"/>
    </location>
</feature>
<dbReference type="CDD" id="cd03205">
    <property type="entry name" value="GST_C_6"/>
    <property type="match status" value="1"/>
</dbReference>
<dbReference type="PANTHER" id="PTHR43968:SF6">
    <property type="entry name" value="GLUTATHIONE S-TRANSFERASE OMEGA"/>
    <property type="match status" value="1"/>
</dbReference>
<evidence type="ECO:0000259" key="2">
    <source>
        <dbReference type="PROSITE" id="PS50405"/>
    </source>
</evidence>
<evidence type="ECO:0000313" key="4">
    <source>
        <dbReference type="Proteomes" id="UP000799776"/>
    </source>
</evidence>
<protein>
    <submittedName>
        <fullName evidence="3">Glutathione S-transferase domain-containing protein</fullName>
    </submittedName>
</protein>
<dbReference type="Gene3D" id="1.20.1050.10">
    <property type="match status" value="1"/>
</dbReference>
<sequence length="236" mass="26885">MYKLISATPSPYARKVRIALHEKNIAFELITEVPWDSTTQTPQHNPLEKLPVLVLADPSNSDTNGHRETGRKTKIPAPTAIYESRYVLEWLEAKHPTPSLMPDTIDARLFARQIEVLCDGICDALVLRFFERQRGEGRVSAEWEARQLRKVNGGMRQLNAWVEECGADERGSLIGDRFGLADLAVGCVCGYLDVRWREYGWRGEYPRLAEYVDGLQGRESFRKTVPRAQDIKDKIV</sequence>
<dbReference type="Pfam" id="PF13410">
    <property type="entry name" value="GST_C_2"/>
    <property type="match status" value="1"/>
</dbReference>
<dbReference type="Gene3D" id="3.40.30.10">
    <property type="entry name" value="Glutaredoxin"/>
    <property type="match status" value="1"/>
</dbReference>
<comment type="caution">
    <text evidence="3">The sequence shown here is derived from an EMBL/GenBank/DDBJ whole genome shotgun (WGS) entry which is preliminary data.</text>
</comment>
<dbReference type="PROSITE" id="PS50405">
    <property type="entry name" value="GST_CTER"/>
    <property type="match status" value="1"/>
</dbReference>
<dbReference type="PROSITE" id="PS50404">
    <property type="entry name" value="GST_NTER"/>
    <property type="match status" value="1"/>
</dbReference>
<reference evidence="3" key="1">
    <citation type="journal article" date="2020" name="Stud. Mycol.">
        <title>101 Dothideomycetes genomes: a test case for predicting lifestyles and emergence of pathogens.</title>
        <authorList>
            <person name="Haridas S."/>
            <person name="Albert R."/>
            <person name="Binder M."/>
            <person name="Bloem J."/>
            <person name="Labutti K."/>
            <person name="Salamov A."/>
            <person name="Andreopoulos B."/>
            <person name="Baker S."/>
            <person name="Barry K."/>
            <person name="Bills G."/>
            <person name="Bluhm B."/>
            <person name="Cannon C."/>
            <person name="Castanera R."/>
            <person name="Culley D."/>
            <person name="Daum C."/>
            <person name="Ezra D."/>
            <person name="Gonzalez J."/>
            <person name="Henrissat B."/>
            <person name="Kuo A."/>
            <person name="Liang C."/>
            <person name="Lipzen A."/>
            <person name="Lutzoni F."/>
            <person name="Magnuson J."/>
            <person name="Mondo S."/>
            <person name="Nolan M."/>
            <person name="Ohm R."/>
            <person name="Pangilinan J."/>
            <person name="Park H.-J."/>
            <person name="Ramirez L."/>
            <person name="Alfaro M."/>
            <person name="Sun H."/>
            <person name="Tritt A."/>
            <person name="Yoshinaga Y."/>
            <person name="Zwiers L.-H."/>
            <person name="Turgeon B."/>
            <person name="Goodwin S."/>
            <person name="Spatafora J."/>
            <person name="Crous P."/>
            <person name="Grigoriev I."/>
        </authorList>
    </citation>
    <scope>NUCLEOTIDE SEQUENCE</scope>
    <source>
        <strain evidence="3">CBS 121410</strain>
    </source>
</reference>
<dbReference type="InterPro" id="IPR036282">
    <property type="entry name" value="Glutathione-S-Trfase_C_sf"/>
</dbReference>
<feature type="domain" description="GST C-terminal" evidence="2">
    <location>
        <begin position="103"/>
        <end position="236"/>
    </location>
</feature>
<gene>
    <name evidence="3" type="ORF">K490DRAFT_61724</name>
</gene>
<dbReference type="SUPFAM" id="SSF52833">
    <property type="entry name" value="Thioredoxin-like"/>
    <property type="match status" value="1"/>
</dbReference>
<dbReference type="EMBL" id="ML978711">
    <property type="protein sequence ID" value="KAF2092283.1"/>
    <property type="molecule type" value="Genomic_DNA"/>
</dbReference>